<reference evidence="1" key="2">
    <citation type="journal article" date="2015" name="Data Brief">
        <title>Shoot transcriptome of the giant reed, Arundo donax.</title>
        <authorList>
            <person name="Barrero R.A."/>
            <person name="Guerrero F.D."/>
            <person name="Moolhuijzen P."/>
            <person name="Goolsby J.A."/>
            <person name="Tidwell J."/>
            <person name="Bellgard S.E."/>
            <person name="Bellgard M.I."/>
        </authorList>
    </citation>
    <scope>NUCLEOTIDE SEQUENCE</scope>
    <source>
        <tissue evidence="1">Shoot tissue taken approximately 20 cm above the soil surface</tissue>
    </source>
</reference>
<proteinExistence type="predicted"/>
<protein>
    <submittedName>
        <fullName evidence="1">Uncharacterized protein</fullName>
    </submittedName>
</protein>
<sequence>MSCATQIAGLVRKLQSRKLAMFIS</sequence>
<organism evidence="1">
    <name type="scientific">Arundo donax</name>
    <name type="common">Giant reed</name>
    <name type="synonym">Donax arundinaceus</name>
    <dbReference type="NCBI Taxonomy" id="35708"/>
    <lineage>
        <taxon>Eukaryota</taxon>
        <taxon>Viridiplantae</taxon>
        <taxon>Streptophyta</taxon>
        <taxon>Embryophyta</taxon>
        <taxon>Tracheophyta</taxon>
        <taxon>Spermatophyta</taxon>
        <taxon>Magnoliopsida</taxon>
        <taxon>Liliopsida</taxon>
        <taxon>Poales</taxon>
        <taxon>Poaceae</taxon>
        <taxon>PACMAD clade</taxon>
        <taxon>Arundinoideae</taxon>
        <taxon>Arundineae</taxon>
        <taxon>Arundo</taxon>
    </lineage>
</organism>
<name>A0A0A8YZM8_ARUDO</name>
<dbReference type="EMBL" id="GBRH01265879">
    <property type="protein sequence ID" value="JAD32016.1"/>
    <property type="molecule type" value="Transcribed_RNA"/>
</dbReference>
<accession>A0A0A8YZM8</accession>
<evidence type="ECO:0000313" key="1">
    <source>
        <dbReference type="EMBL" id="JAD32016.1"/>
    </source>
</evidence>
<dbReference type="AlphaFoldDB" id="A0A0A8YZM8"/>
<reference evidence="1" key="1">
    <citation type="submission" date="2014-09" db="EMBL/GenBank/DDBJ databases">
        <authorList>
            <person name="Magalhaes I.L.F."/>
            <person name="Oliveira U."/>
            <person name="Santos F.R."/>
            <person name="Vidigal T.H.D.A."/>
            <person name="Brescovit A.D."/>
            <person name="Santos A.J."/>
        </authorList>
    </citation>
    <scope>NUCLEOTIDE SEQUENCE</scope>
    <source>
        <tissue evidence="1">Shoot tissue taken approximately 20 cm above the soil surface</tissue>
    </source>
</reference>